<sequence length="105" mass="11451">MTTAVDPVLARFRAALAETYGAQVERVILFGSRARGDAGVDSDYDLAVFLKEPESFWLESGRLAEIETKILYDTGAVINALPFAAGAYDASTPLMHEVRRDGLEL</sequence>
<evidence type="ECO:0000259" key="1">
    <source>
        <dbReference type="Pfam" id="PF01909"/>
    </source>
</evidence>
<protein>
    <recommendedName>
        <fullName evidence="1">Polymerase nucleotidyl transferase domain-containing protein</fullName>
    </recommendedName>
</protein>
<organism evidence="2">
    <name type="scientific">freshwater sediment metagenome</name>
    <dbReference type="NCBI Taxonomy" id="556182"/>
    <lineage>
        <taxon>unclassified sequences</taxon>
        <taxon>metagenomes</taxon>
        <taxon>ecological metagenomes</taxon>
    </lineage>
</organism>
<accession>A0AA48LZG4</accession>
<dbReference type="EMBL" id="OY288114">
    <property type="protein sequence ID" value="CAJ0869277.1"/>
    <property type="molecule type" value="Genomic_DNA"/>
</dbReference>
<dbReference type="PANTHER" id="PTHR33933:SF1">
    <property type="entry name" value="PROTEIN ADENYLYLTRANSFERASE MNTA-RELATED"/>
    <property type="match status" value="1"/>
</dbReference>
<evidence type="ECO:0000313" key="2">
    <source>
        <dbReference type="EMBL" id="CAJ0869277.1"/>
    </source>
</evidence>
<gene>
    <name evidence="2" type="ORF">AMST5_02122</name>
</gene>
<dbReference type="Pfam" id="PF01909">
    <property type="entry name" value="NTP_transf_2"/>
    <property type="match status" value="1"/>
</dbReference>
<dbReference type="InterPro" id="IPR043519">
    <property type="entry name" value="NT_sf"/>
</dbReference>
<name>A0AA48LZG4_9ZZZZ</name>
<feature type="domain" description="Polymerase nucleotidyl transferase" evidence="1">
    <location>
        <begin position="10"/>
        <end position="75"/>
    </location>
</feature>
<dbReference type="PANTHER" id="PTHR33933">
    <property type="entry name" value="NUCLEOTIDYLTRANSFERASE"/>
    <property type="match status" value="1"/>
</dbReference>
<proteinExistence type="predicted"/>
<dbReference type="CDD" id="cd05403">
    <property type="entry name" value="NT_KNTase_like"/>
    <property type="match status" value="1"/>
</dbReference>
<dbReference type="GO" id="GO:0016779">
    <property type="term" value="F:nucleotidyltransferase activity"/>
    <property type="evidence" value="ECO:0007669"/>
    <property type="project" value="InterPro"/>
</dbReference>
<dbReference type="InterPro" id="IPR002934">
    <property type="entry name" value="Polymerase_NTP_transf_dom"/>
</dbReference>
<dbReference type="AlphaFoldDB" id="A0AA48LZG4"/>
<dbReference type="InterPro" id="IPR052548">
    <property type="entry name" value="Type_VII_TA_antitoxin"/>
</dbReference>
<dbReference type="Gene3D" id="3.30.460.10">
    <property type="entry name" value="Beta Polymerase, domain 2"/>
    <property type="match status" value="1"/>
</dbReference>
<reference evidence="2" key="1">
    <citation type="submission" date="2023-07" db="EMBL/GenBank/DDBJ databases">
        <authorList>
            <person name="Pelsma A.J. K."/>
        </authorList>
    </citation>
    <scope>NUCLEOTIDE SEQUENCE</scope>
</reference>
<dbReference type="SUPFAM" id="SSF81301">
    <property type="entry name" value="Nucleotidyltransferase"/>
    <property type="match status" value="1"/>
</dbReference>